<feature type="transmembrane region" description="Helical" evidence="5">
    <location>
        <begin position="173"/>
        <end position="192"/>
    </location>
</feature>
<dbReference type="Proteomes" id="UP001148838">
    <property type="component" value="Unassembled WGS sequence"/>
</dbReference>
<dbReference type="CDD" id="cd17317">
    <property type="entry name" value="MFS_SLC22"/>
    <property type="match status" value="1"/>
</dbReference>
<dbReference type="PANTHER" id="PTHR24064">
    <property type="entry name" value="SOLUTE CARRIER FAMILY 22 MEMBER"/>
    <property type="match status" value="1"/>
</dbReference>
<dbReference type="Gene3D" id="1.20.1250.20">
    <property type="entry name" value="MFS general substrate transporter like domains"/>
    <property type="match status" value="1"/>
</dbReference>
<evidence type="ECO:0000256" key="5">
    <source>
        <dbReference type="SAM" id="Phobius"/>
    </source>
</evidence>
<dbReference type="PROSITE" id="PS00216">
    <property type="entry name" value="SUGAR_TRANSPORT_1"/>
    <property type="match status" value="1"/>
</dbReference>
<feature type="transmembrane region" description="Helical" evidence="5">
    <location>
        <begin position="437"/>
        <end position="458"/>
    </location>
</feature>
<comment type="caution">
    <text evidence="7">The sequence shown here is derived from an EMBL/GenBank/DDBJ whole genome shotgun (WGS) entry which is preliminary data.</text>
</comment>
<dbReference type="SUPFAM" id="SSF103473">
    <property type="entry name" value="MFS general substrate transporter"/>
    <property type="match status" value="1"/>
</dbReference>
<comment type="subcellular location">
    <subcellularLocation>
        <location evidence="1">Membrane</location>
        <topology evidence="1">Multi-pass membrane protein</topology>
    </subcellularLocation>
</comment>
<dbReference type="Pfam" id="PF00083">
    <property type="entry name" value="Sugar_tr"/>
    <property type="match status" value="1"/>
</dbReference>
<evidence type="ECO:0000313" key="7">
    <source>
        <dbReference type="EMBL" id="KAJ4432080.1"/>
    </source>
</evidence>
<evidence type="ECO:0000313" key="8">
    <source>
        <dbReference type="Proteomes" id="UP001148838"/>
    </source>
</evidence>
<gene>
    <name evidence="7" type="ORF">ANN_20694</name>
</gene>
<feature type="transmembrane region" description="Helical" evidence="5">
    <location>
        <begin position="198"/>
        <end position="220"/>
    </location>
</feature>
<organism evidence="7 8">
    <name type="scientific">Periplaneta americana</name>
    <name type="common">American cockroach</name>
    <name type="synonym">Blatta americana</name>
    <dbReference type="NCBI Taxonomy" id="6978"/>
    <lineage>
        <taxon>Eukaryota</taxon>
        <taxon>Metazoa</taxon>
        <taxon>Ecdysozoa</taxon>
        <taxon>Arthropoda</taxon>
        <taxon>Hexapoda</taxon>
        <taxon>Insecta</taxon>
        <taxon>Pterygota</taxon>
        <taxon>Neoptera</taxon>
        <taxon>Polyneoptera</taxon>
        <taxon>Dictyoptera</taxon>
        <taxon>Blattodea</taxon>
        <taxon>Blattoidea</taxon>
        <taxon>Blattidae</taxon>
        <taxon>Blattinae</taxon>
        <taxon>Periplaneta</taxon>
    </lineage>
</organism>
<protein>
    <recommendedName>
        <fullName evidence="6">Major facilitator superfamily (MFS) profile domain-containing protein</fullName>
    </recommendedName>
</protein>
<feature type="transmembrane region" description="Helical" evidence="5">
    <location>
        <begin position="259"/>
        <end position="277"/>
    </location>
</feature>
<feature type="transmembrane region" description="Helical" evidence="5">
    <location>
        <begin position="412"/>
        <end position="430"/>
    </location>
</feature>
<dbReference type="InterPro" id="IPR005828">
    <property type="entry name" value="MFS_sugar_transport-like"/>
</dbReference>
<keyword evidence="4 5" id="KW-0472">Membrane</keyword>
<dbReference type="EMBL" id="JAJSOF020000029">
    <property type="protein sequence ID" value="KAJ4432080.1"/>
    <property type="molecule type" value="Genomic_DNA"/>
</dbReference>
<feature type="transmembrane region" description="Helical" evidence="5">
    <location>
        <begin position="232"/>
        <end position="253"/>
    </location>
</feature>
<evidence type="ECO:0000256" key="1">
    <source>
        <dbReference type="ARBA" id="ARBA00004141"/>
    </source>
</evidence>
<reference evidence="7 8" key="1">
    <citation type="journal article" date="2022" name="Allergy">
        <title>Genome assembly and annotation of Periplaneta americana reveal a comprehensive cockroach allergen profile.</title>
        <authorList>
            <person name="Wang L."/>
            <person name="Xiong Q."/>
            <person name="Saelim N."/>
            <person name="Wang L."/>
            <person name="Nong W."/>
            <person name="Wan A.T."/>
            <person name="Shi M."/>
            <person name="Liu X."/>
            <person name="Cao Q."/>
            <person name="Hui J.H.L."/>
            <person name="Sookrung N."/>
            <person name="Leung T.F."/>
            <person name="Tungtrongchitr A."/>
            <person name="Tsui S.K.W."/>
        </authorList>
    </citation>
    <scope>NUCLEOTIDE SEQUENCE [LARGE SCALE GENOMIC DNA]</scope>
    <source>
        <strain evidence="7">PWHHKU_190912</strain>
    </source>
</reference>
<evidence type="ECO:0000256" key="3">
    <source>
        <dbReference type="ARBA" id="ARBA00022989"/>
    </source>
</evidence>
<evidence type="ECO:0000259" key="6">
    <source>
        <dbReference type="PROSITE" id="PS50850"/>
    </source>
</evidence>
<feature type="domain" description="Major facilitator superfamily (MFS) profile" evidence="6">
    <location>
        <begin position="28"/>
        <end position="524"/>
    </location>
</feature>
<keyword evidence="2 5" id="KW-0812">Transmembrane</keyword>
<dbReference type="InterPro" id="IPR005829">
    <property type="entry name" value="Sugar_transporter_CS"/>
</dbReference>
<dbReference type="InterPro" id="IPR036259">
    <property type="entry name" value="MFS_trans_sf"/>
</dbReference>
<dbReference type="PROSITE" id="PS50850">
    <property type="entry name" value="MFS"/>
    <property type="match status" value="1"/>
</dbReference>
<sequence>MGTSDPEDDGLEEAVEQLGQSRSWLWMVVLLASTPSMVNTFHLTVYVFWGQSLEHWCDVPALQYTNWTADQIRNVSNPGGVSRESCELYNWNYSQLAEMSYPEAVLFTGSQHKPSTTECQHWNYVGNGIVSEWDLVCSRKALKSTAQMAISLGKFLGALISGLVADRYGRKKVFATACMIYIIAGPVVALAPYYTLFILARIALGIAGSGTHNCGFTLLAESCTTKRRTVLAVLYYMPTPIGMMLLPLIAYHIDDWRTLQFVISAPAVFFVIHIWFLPESPRWLLSQGRREEAWRIVNAFQSEKQTKQFITVPLTSKTEDVTEPPESNPPTTQHWYQHVLPFIYKLSSLFSHTELRNDFSSVKWILHVLTLKINADNFTADRYIYVATAGAVEVLSYIMPLPLLRWTGRRQTLGLLYFLSSATLLSILMVPEGRTTTVWIVAMLGRLCVGAVYSLIVIQTSELFPTTNRNTAVSTSSTLAHVGSLSAPFIVDLLGAEAWYIPSTICGCSVLVAGFLVLLLPETKNSELCNTVEEILQTDRVSFRNCCSCSS</sequence>
<keyword evidence="8" id="KW-1185">Reference proteome</keyword>
<feature type="transmembrane region" description="Helical" evidence="5">
    <location>
        <begin position="499"/>
        <end position="520"/>
    </location>
</feature>
<evidence type="ECO:0000256" key="4">
    <source>
        <dbReference type="ARBA" id="ARBA00023136"/>
    </source>
</evidence>
<feature type="transmembrane region" description="Helical" evidence="5">
    <location>
        <begin position="383"/>
        <end position="400"/>
    </location>
</feature>
<accession>A0ABQ8SE33</accession>
<keyword evidence="3 5" id="KW-1133">Transmembrane helix</keyword>
<evidence type="ECO:0000256" key="2">
    <source>
        <dbReference type="ARBA" id="ARBA00022692"/>
    </source>
</evidence>
<feature type="transmembrane region" description="Helical" evidence="5">
    <location>
        <begin position="24"/>
        <end position="49"/>
    </location>
</feature>
<proteinExistence type="predicted"/>
<name>A0ABQ8SE33_PERAM</name>
<dbReference type="InterPro" id="IPR020846">
    <property type="entry name" value="MFS_dom"/>
</dbReference>